<dbReference type="GO" id="GO:0008270">
    <property type="term" value="F:zinc ion binding"/>
    <property type="evidence" value="ECO:0007669"/>
    <property type="project" value="InterPro"/>
</dbReference>
<dbReference type="InterPro" id="IPR053178">
    <property type="entry name" value="Osmoadaptation_assoc"/>
</dbReference>
<dbReference type="InterPro" id="IPR021858">
    <property type="entry name" value="Fun_TF"/>
</dbReference>
<dbReference type="InterPro" id="IPR001138">
    <property type="entry name" value="Zn2Cys6_DnaBD"/>
</dbReference>
<keyword evidence="3" id="KW-1133">Transmembrane helix</keyword>
<evidence type="ECO:0000256" key="1">
    <source>
        <dbReference type="ARBA" id="ARBA00023242"/>
    </source>
</evidence>
<dbReference type="Gene3D" id="4.10.240.10">
    <property type="entry name" value="Zn(2)-C6 fungal-type DNA-binding domain"/>
    <property type="match status" value="1"/>
</dbReference>
<dbReference type="CDD" id="cd00067">
    <property type="entry name" value="GAL4"/>
    <property type="match status" value="1"/>
</dbReference>
<dbReference type="PANTHER" id="PTHR38111:SF11">
    <property type="entry name" value="TRANSCRIPTION FACTOR DOMAIN-CONTAINING PROTEIN-RELATED"/>
    <property type="match status" value="1"/>
</dbReference>
<feature type="compositionally biased region" description="Low complexity" evidence="2">
    <location>
        <begin position="72"/>
        <end position="84"/>
    </location>
</feature>
<dbReference type="SUPFAM" id="SSF57701">
    <property type="entry name" value="Zn2/Cys6 DNA-binding domain"/>
    <property type="match status" value="1"/>
</dbReference>
<name>A0AA40K8N3_9PEZI</name>
<keyword evidence="3" id="KW-0812">Transmembrane</keyword>
<dbReference type="Proteomes" id="UP001172155">
    <property type="component" value="Unassembled WGS sequence"/>
</dbReference>
<dbReference type="AlphaFoldDB" id="A0AA40K8N3"/>
<keyword evidence="1" id="KW-0539">Nucleus</keyword>
<reference evidence="5" key="1">
    <citation type="submission" date="2023-06" db="EMBL/GenBank/DDBJ databases">
        <title>Genome-scale phylogeny and comparative genomics of the fungal order Sordariales.</title>
        <authorList>
            <consortium name="Lawrence Berkeley National Laboratory"/>
            <person name="Hensen N."/>
            <person name="Bonometti L."/>
            <person name="Westerberg I."/>
            <person name="Brannstrom I.O."/>
            <person name="Guillou S."/>
            <person name="Cros-Aarteil S."/>
            <person name="Calhoun S."/>
            <person name="Haridas S."/>
            <person name="Kuo A."/>
            <person name="Mondo S."/>
            <person name="Pangilinan J."/>
            <person name="Riley R."/>
            <person name="LaButti K."/>
            <person name="Andreopoulos B."/>
            <person name="Lipzen A."/>
            <person name="Chen C."/>
            <person name="Yanf M."/>
            <person name="Daum C."/>
            <person name="Ng V."/>
            <person name="Clum A."/>
            <person name="Steindorff A."/>
            <person name="Ohm R."/>
            <person name="Martin F."/>
            <person name="Silar P."/>
            <person name="Natvig D."/>
            <person name="Lalanne C."/>
            <person name="Gautier V."/>
            <person name="Ament-velasquez S.L."/>
            <person name="Kruys A."/>
            <person name="Hutchinson M.I."/>
            <person name="Powell A.J."/>
            <person name="Barry K."/>
            <person name="Miller A.N."/>
            <person name="Grigoriev I.V."/>
            <person name="Debuchy R."/>
            <person name="Gladieux P."/>
            <person name="Thoren M.H."/>
            <person name="Johannesson H."/>
        </authorList>
    </citation>
    <scope>NUCLEOTIDE SEQUENCE</scope>
    <source>
        <strain evidence="5">SMH3187-1</strain>
    </source>
</reference>
<protein>
    <recommendedName>
        <fullName evidence="4">Zn(2)-C6 fungal-type domain-containing protein</fullName>
    </recommendedName>
</protein>
<dbReference type="EMBL" id="JAUKUD010000003">
    <property type="protein sequence ID" value="KAK0750118.1"/>
    <property type="molecule type" value="Genomic_DNA"/>
</dbReference>
<feature type="domain" description="Zn(2)-C6 fungal-type" evidence="4">
    <location>
        <begin position="5"/>
        <end position="50"/>
    </location>
</feature>
<dbReference type="SMART" id="SM00066">
    <property type="entry name" value="GAL4"/>
    <property type="match status" value="1"/>
</dbReference>
<feature type="region of interest" description="Disordered" evidence="2">
    <location>
        <begin position="471"/>
        <end position="508"/>
    </location>
</feature>
<evidence type="ECO:0000313" key="5">
    <source>
        <dbReference type="EMBL" id="KAK0750118.1"/>
    </source>
</evidence>
<sequence>MTSAPKQPKSCLTCRIRKKGGCDMQRPFCGQCVSRGLKCDGYERPMVFINTTTDGPPPRRQHRRQPREEQQSRQLESAQSLSLLAPGPGNDKSLAWSAYEETYFGQFWDAYLPHGRQLTSRVMGYTSGGWTNILPRLTRASPNVRKILLAFSLATAGQRWDKRQEKEEGLRYYSDSLRDTSAALADPKKASNYVALCLVTRLYSLYEVMYGHDDRNQPTQARNWQKHIHGELALLTSQPPEAYISDYPHQFFVDGRFHLTAGAITIRKRTVLSNPEWKTVPWRLIPKTPKDLLLDIFVEFPALLEDVDCMLTCTDPPEASRVRNDIARRCWQLETELLRWREEVEISDLEPPPVAYAPPSPPLGLIATTHILCVYWSMFIIIYSTLRVASRDATKLPARADPAIYCRRIAEVVSILLHPDAGVYGIHLANFPTAVALLYLNASARDGDAEPEEKCMILGALQRSANGRTAGRFITSTQKQDPSLDKPTPEDGEPSTPRAVARSWLGLR</sequence>
<feature type="region of interest" description="Disordered" evidence="2">
    <location>
        <begin position="48"/>
        <end position="86"/>
    </location>
</feature>
<dbReference type="InterPro" id="IPR036864">
    <property type="entry name" value="Zn2-C6_fun-type_DNA-bd_sf"/>
</dbReference>
<evidence type="ECO:0000259" key="4">
    <source>
        <dbReference type="SMART" id="SM00066"/>
    </source>
</evidence>
<accession>A0AA40K8N3</accession>
<keyword evidence="6" id="KW-1185">Reference proteome</keyword>
<dbReference type="GO" id="GO:0000981">
    <property type="term" value="F:DNA-binding transcription factor activity, RNA polymerase II-specific"/>
    <property type="evidence" value="ECO:0007669"/>
    <property type="project" value="InterPro"/>
</dbReference>
<proteinExistence type="predicted"/>
<dbReference type="Pfam" id="PF11951">
    <property type="entry name" value="Fungal_trans_2"/>
    <property type="match status" value="1"/>
</dbReference>
<dbReference type="PANTHER" id="PTHR38111">
    <property type="entry name" value="ZN(2)-C6 FUNGAL-TYPE DOMAIN-CONTAINING PROTEIN-RELATED"/>
    <property type="match status" value="1"/>
</dbReference>
<organism evidence="5 6">
    <name type="scientific">Schizothecium vesticola</name>
    <dbReference type="NCBI Taxonomy" id="314040"/>
    <lineage>
        <taxon>Eukaryota</taxon>
        <taxon>Fungi</taxon>
        <taxon>Dikarya</taxon>
        <taxon>Ascomycota</taxon>
        <taxon>Pezizomycotina</taxon>
        <taxon>Sordariomycetes</taxon>
        <taxon>Sordariomycetidae</taxon>
        <taxon>Sordariales</taxon>
        <taxon>Schizotheciaceae</taxon>
        <taxon>Schizothecium</taxon>
    </lineage>
</organism>
<comment type="caution">
    <text evidence="5">The sequence shown here is derived from an EMBL/GenBank/DDBJ whole genome shotgun (WGS) entry which is preliminary data.</text>
</comment>
<dbReference type="Pfam" id="PF00172">
    <property type="entry name" value="Zn_clus"/>
    <property type="match status" value="1"/>
</dbReference>
<evidence type="ECO:0000313" key="6">
    <source>
        <dbReference type="Proteomes" id="UP001172155"/>
    </source>
</evidence>
<gene>
    <name evidence="5" type="ORF">B0T18DRAFT_437441</name>
</gene>
<evidence type="ECO:0000256" key="2">
    <source>
        <dbReference type="SAM" id="MobiDB-lite"/>
    </source>
</evidence>
<feature type="transmembrane region" description="Helical" evidence="3">
    <location>
        <begin position="363"/>
        <end position="386"/>
    </location>
</feature>
<evidence type="ECO:0000256" key="3">
    <source>
        <dbReference type="SAM" id="Phobius"/>
    </source>
</evidence>
<keyword evidence="3" id="KW-0472">Membrane</keyword>